<dbReference type="RefSeq" id="XP_022056840.1">
    <property type="nucleotide sequence ID" value="XM_022201148.2"/>
</dbReference>
<dbReference type="Gene3D" id="3.10.100.10">
    <property type="entry name" value="Mannose-Binding Protein A, subunit A"/>
    <property type="match status" value="1"/>
</dbReference>
<feature type="domain" description="C-type lectin" evidence="5">
    <location>
        <begin position="179"/>
        <end position="287"/>
    </location>
</feature>
<dbReference type="SUPFAM" id="SSF56436">
    <property type="entry name" value="C-type lectin-like"/>
    <property type="match status" value="1"/>
</dbReference>
<comment type="subcellular location">
    <subcellularLocation>
        <location evidence="1">Cell membrane</location>
        <topology evidence="1">Single-pass type II membrane protein</topology>
    </subcellularLocation>
</comment>
<evidence type="ECO:0000256" key="4">
    <source>
        <dbReference type="SAM" id="Phobius"/>
    </source>
</evidence>
<reference evidence="6" key="1">
    <citation type="submission" date="2025-08" db="UniProtKB">
        <authorList>
            <consortium name="Ensembl"/>
        </authorList>
    </citation>
    <scope>IDENTIFICATION</scope>
</reference>
<dbReference type="PROSITE" id="PS00615">
    <property type="entry name" value="C_TYPE_LECTIN_1"/>
    <property type="match status" value="1"/>
</dbReference>
<dbReference type="InParanoid" id="A0A3Q1FRG4"/>
<name>A0A3Q1FRG4_9TELE</name>
<reference evidence="6" key="2">
    <citation type="submission" date="2025-09" db="UniProtKB">
        <authorList>
            <consortium name="Ensembl"/>
        </authorList>
    </citation>
    <scope>IDENTIFICATION</scope>
</reference>
<dbReference type="InterPro" id="IPR016186">
    <property type="entry name" value="C-type_lectin-like/link_sf"/>
</dbReference>
<dbReference type="Ensembl" id="ENSAPOT00000029830.1">
    <property type="protein sequence ID" value="ENSAPOP00000019843.1"/>
    <property type="gene ID" value="ENSAPOG00000023329.1"/>
</dbReference>
<evidence type="ECO:0000313" key="7">
    <source>
        <dbReference type="Proteomes" id="UP000257200"/>
    </source>
</evidence>
<evidence type="ECO:0000256" key="2">
    <source>
        <dbReference type="ARBA" id="ARBA00023157"/>
    </source>
</evidence>
<sequence length="290" mass="32530">MEMQEIQVEPEDKADEGKTGPKPEDKKAEDEGKIEPKPEDKKAEDEGKIEPKPEDKTEEEAEPDHYAKLSTPTENVYSETYYFQPDKTTPSKPPQGNVRLYRAGCLLLSLLCFVLLLAVIILSMKLQTESTVCLDPAQTLDAGGSNPPACNLDQCMDDFPDVWPRYLGCQQCSNGWLTLGRSCFFLSTFRLTWAESQKNCSSSGGHLAVISNRTVQTFLTKKGNLKYWIGLKNTESTWSWVDNKALQQSYWSDVPLDGDCGLLSGSDPAEKNWIRAPCRASSYFICQLQF</sequence>
<dbReference type="InterPro" id="IPR016187">
    <property type="entry name" value="CTDL_fold"/>
</dbReference>
<protein>
    <submittedName>
        <fullName evidence="6">C-type lectin domain family 6 member A-like</fullName>
    </submittedName>
</protein>
<keyword evidence="7" id="KW-1185">Reference proteome</keyword>
<dbReference type="GeneID" id="110955954"/>
<dbReference type="Pfam" id="PF00059">
    <property type="entry name" value="Lectin_C"/>
    <property type="match status" value="1"/>
</dbReference>
<dbReference type="PROSITE" id="PS50041">
    <property type="entry name" value="C_TYPE_LECTIN_2"/>
    <property type="match status" value="1"/>
</dbReference>
<dbReference type="PANTHER" id="PTHR45710:SF28">
    <property type="entry name" value="C-TYPE LECTIN DOMAIN FAMILY 4 MEMBER C ISOFORM 1"/>
    <property type="match status" value="1"/>
</dbReference>
<dbReference type="AlphaFoldDB" id="A0A3Q1FRG4"/>
<feature type="region of interest" description="Disordered" evidence="3">
    <location>
        <begin position="1"/>
        <end position="71"/>
    </location>
</feature>
<keyword evidence="4" id="KW-0812">Transmembrane</keyword>
<keyword evidence="2" id="KW-1015">Disulfide bond</keyword>
<dbReference type="InterPro" id="IPR018378">
    <property type="entry name" value="C-type_lectin_CS"/>
</dbReference>
<evidence type="ECO:0000256" key="3">
    <source>
        <dbReference type="SAM" id="MobiDB-lite"/>
    </source>
</evidence>
<evidence type="ECO:0000259" key="5">
    <source>
        <dbReference type="PROSITE" id="PS50041"/>
    </source>
</evidence>
<keyword evidence="4" id="KW-1133">Transmembrane helix</keyword>
<dbReference type="InterPro" id="IPR050828">
    <property type="entry name" value="C-type_lectin/matrix_domain"/>
</dbReference>
<feature type="compositionally biased region" description="Basic and acidic residues" evidence="3">
    <location>
        <begin position="15"/>
        <end position="55"/>
    </location>
</feature>
<dbReference type="InterPro" id="IPR001304">
    <property type="entry name" value="C-type_lectin-like"/>
</dbReference>
<dbReference type="OrthoDB" id="10059571at2759"/>
<dbReference type="GeneTree" id="ENSGT00940000166507"/>
<dbReference type="SMART" id="SM00034">
    <property type="entry name" value="CLECT"/>
    <property type="match status" value="1"/>
</dbReference>
<keyword evidence="4" id="KW-0472">Membrane</keyword>
<dbReference type="GO" id="GO:0005886">
    <property type="term" value="C:plasma membrane"/>
    <property type="evidence" value="ECO:0007669"/>
    <property type="project" value="UniProtKB-SubCell"/>
</dbReference>
<feature type="transmembrane region" description="Helical" evidence="4">
    <location>
        <begin position="100"/>
        <end position="124"/>
    </location>
</feature>
<accession>A0A3Q1FRG4</accession>
<evidence type="ECO:0000256" key="1">
    <source>
        <dbReference type="ARBA" id="ARBA00004401"/>
    </source>
</evidence>
<dbReference type="PANTHER" id="PTHR45710">
    <property type="entry name" value="C-TYPE LECTIN DOMAIN-CONTAINING PROTEIN 180"/>
    <property type="match status" value="1"/>
</dbReference>
<organism evidence="6 7">
    <name type="scientific">Acanthochromis polyacanthus</name>
    <name type="common">spiny chromis</name>
    <dbReference type="NCBI Taxonomy" id="80966"/>
    <lineage>
        <taxon>Eukaryota</taxon>
        <taxon>Metazoa</taxon>
        <taxon>Chordata</taxon>
        <taxon>Craniata</taxon>
        <taxon>Vertebrata</taxon>
        <taxon>Euteleostomi</taxon>
        <taxon>Actinopterygii</taxon>
        <taxon>Neopterygii</taxon>
        <taxon>Teleostei</taxon>
        <taxon>Neoteleostei</taxon>
        <taxon>Acanthomorphata</taxon>
        <taxon>Ovalentaria</taxon>
        <taxon>Pomacentridae</taxon>
        <taxon>Acanthochromis</taxon>
    </lineage>
</organism>
<proteinExistence type="predicted"/>
<evidence type="ECO:0000313" key="6">
    <source>
        <dbReference type="Ensembl" id="ENSAPOP00000019843.1"/>
    </source>
</evidence>
<dbReference type="Proteomes" id="UP000257200">
    <property type="component" value="Unplaced"/>
</dbReference>
<dbReference type="STRING" id="80966.ENSAPOP00000019843"/>